<reference evidence="2 3" key="1">
    <citation type="journal article" date="2019" name="J Genomics">
        <title>The Draft Genome of a Hydrogen-producing Cyanobacterium, Arthrospira platensis NIES-46.</title>
        <authorList>
            <person name="Suzuki S."/>
            <person name="Yamaguchi H."/>
            <person name="Kawachi M."/>
        </authorList>
    </citation>
    <scope>NUCLEOTIDE SEQUENCE [LARGE SCALE GENOMIC DNA]</scope>
    <source>
        <strain evidence="2 3">NIES-46</strain>
    </source>
</reference>
<dbReference type="InterPro" id="IPR025991">
    <property type="entry name" value="Chemoreceptor_zinc-bind_dom"/>
</dbReference>
<dbReference type="EMBL" id="BIMW01000155">
    <property type="protein sequence ID" value="GCE95938.1"/>
    <property type="molecule type" value="Genomic_DNA"/>
</dbReference>
<protein>
    <recommendedName>
        <fullName evidence="1">Chemoreceptor zinc-binding domain-containing protein</fullName>
    </recommendedName>
</protein>
<evidence type="ECO:0000313" key="3">
    <source>
        <dbReference type="Proteomes" id="UP000326169"/>
    </source>
</evidence>
<sequence length="103" mass="11852">MKFRRFLSDSEQTFPDVSLLSHNDCYLGKWLDGKGLSEYGNCPEIRSLEKVHRQLHQVAKNSITLKCLGKVESAYPEVHKIEPLSQQIITLLERLEKKVAALR</sequence>
<dbReference type="GeneID" id="301684778"/>
<organism evidence="2 3">
    <name type="scientific">Limnospira platensis NIES-46</name>
    <dbReference type="NCBI Taxonomy" id="1236695"/>
    <lineage>
        <taxon>Bacteria</taxon>
        <taxon>Bacillati</taxon>
        <taxon>Cyanobacteriota</taxon>
        <taxon>Cyanophyceae</taxon>
        <taxon>Oscillatoriophycideae</taxon>
        <taxon>Oscillatoriales</taxon>
        <taxon>Sirenicapillariaceae</taxon>
        <taxon>Limnospira</taxon>
    </lineage>
</organism>
<feature type="domain" description="Chemoreceptor zinc-binding" evidence="1">
    <location>
        <begin position="6"/>
        <end position="61"/>
    </location>
</feature>
<dbReference type="Gene3D" id="1.20.120.30">
    <property type="entry name" value="Aspartate receptor, ligand-binding domain"/>
    <property type="match status" value="1"/>
</dbReference>
<comment type="caution">
    <text evidence="2">The sequence shown here is derived from an EMBL/GenBank/DDBJ whole genome shotgun (WGS) entry which is preliminary data.</text>
</comment>
<evidence type="ECO:0000313" key="2">
    <source>
        <dbReference type="EMBL" id="GCE95938.1"/>
    </source>
</evidence>
<name>A0A5M3TDC0_LIMPL</name>
<accession>A0A5M3TDC0</accession>
<dbReference type="RefSeq" id="WP_006617435.1">
    <property type="nucleotide sequence ID" value="NZ_BIMW01000155.1"/>
</dbReference>
<evidence type="ECO:0000259" key="1">
    <source>
        <dbReference type="Pfam" id="PF13682"/>
    </source>
</evidence>
<dbReference type="Pfam" id="PF13682">
    <property type="entry name" value="CZB"/>
    <property type="match status" value="1"/>
</dbReference>
<dbReference type="Proteomes" id="UP000326169">
    <property type="component" value="Unassembled WGS sequence"/>
</dbReference>
<keyword evidence="3" id="KW-1185">Reference proteome</keyword>
<proteinExistence type="predicted"/>
<gene>
    <name evidence="2" type="ORF">NIES46_40040</name>
</gene>